<dbReference type="RefSeq" id="WP_107216714.1">
    <property type="nucleotide sequence ID" value="NZ_KZ686270.1"/>
</dbReference>
<comment type="caution">
    <text evidence="2">The sequence shown here is derived from an EMBL/GenBank/DDBJ whole genome shotgun (WGS) entry which is preliminary data.</text>
</comment>
<reference evidence="2 3" key="1">
    <citation type="submission" date="2018-03" db="EMBL/GenBank/DDBJ databases">
        <authorList>
            <person name="Keele B.F."/>
        </authorList>
    </citation>
    <scope>NUCLEOTIDE SEQUENCE [LARGE SCALE GENOMIC DNA]</scope>
    <source>
        <strain evidence="2 3">YL28-9</strain>
    </source>
</reference>
<organism evidence="2 3">
    <name type="scientific">Pedobacter yulinensis</name>
    <dbReference type="NCBI Taxonomy" id="2126353"/>
    <lineage>
        <taxon>Bacteria</taxon>
        <taxon>Pseudomonadati</taxon>
        <taxon>Bacteroidota</taxon>
        <taxon>Sphingobacteriia</taxon>
        <taxon>Sphingobacteriales</taxon>
        <taxon>Sphingobacteriaceae</taxon>
        <taxon>Pedobacter</taxon>
    </lineage>
</organism>
<protein>
    <recommendedName>
        <fullName evidence="4">Outer membrane protein beta-barrel domain-containing protein</fullName>
    </recommendedName>
</protein>
<keyword evidence="3" id="KW-1185">Reference proteome</keyword>
<feature type="chain" id="PRO_5015630855" description="Outer membrane protein beta-barrel domain-containing protein" evidence="1">
    <location>
        <begin position="21"/>
        <end position="411"/>
    </location>
</feature>
<sequence length="411" mass="45798">MRTLKHYLSTLLLLPITAFGQATFKQGQVTALNGTARSAEVRVVNWVTNPRNFILKAPNGTHEEANLTNTAAIQVNGGRRFERAVIRKSLNRIKYPRIPSRPDNRMVADTVFLEVLAEGGKVALLSLADSIKTRYFVRKTGGAAEELRYQIYRAREQGGTIIEINTFREQLTSLVNDSQPLARAAINRATYNHNDLTEVVTLINDNEIAFKARRSSPVRFMAGAGVAHTAFTISGEAGIAGSKPDQIISVYPLIGVEWTLNPERNNAIIHLTGQASRAKAHFYSINDRLEETKNFTQWSYSLSPVFLYRLYNRQNFKIVAGAGFSANWFHYSDDRTTLRQVELPGSKPIPAENEDGFQSLSFSVPLRAGVSFGKIDAMLTWSKELTNLITLVDTSMGMSRTSVSLTYVFGR</sequence>
<dbReference type="OrthoDB" id="677565at2"/>
<dbReference type="Proteomes" id="UP000240912">
    <property type="component" value="Unassembled WGS sequence"/>
</dbReference>
<dbReference type="EMBL" id="PYLS01000006">
    <property type="protein sequence ID" value="PST82415.1"/>
    <property type="molecule type" value="Genomic_DNA"/>
</dbReference>
<dbReference type="AlphaFoldDB" id="A0A2T3HIY6"/>
<proteinExistence type="predicted"/>
<evidence type="ECO:0000313" key="2">
    <source>
        <dbReference type="EMBL" id="PST82415.1"/>
    </source>
</evidence>
<evidence type="ECO:0000313" key="3">
    <source>
        <dbReference type="Proteomes" id="UP000240912"/>
    </source>
</evidence>
<keyword evidence="1" id="KW-0732">Signal</keyword>
<gene>
    <name evidence="2" type="ORF">C7T94_16720</name>
</gene>
<evidence type="ECO:0000256" key="1">
    <source>
        <dbReference type="SAM" id="SignalP"/>
    </source>
</evidence>
<accession>A0A2T3HIY6</accession>
<name>A0A2T3HIY6_9SPHI</name>
<evidence type="ECO:0008006" key="4">
    <source>
        <dbReference type="Google" id="ProtNLM"/>
    </source>
</evidence>
<feature type="signal peptide" evidence="1">
    <location>
        <begin position="1"/>
        <end position="20"/>
    </location>
</feature>